<evidence type="ECO:0000313" key="2">
    <source>
        <dbReference type="EMBL" id="MDC4238988.1"/>
    </source>
</evidence>
<protein>
    <submittedName>
        <fullName evidence="2">DUF3343 domain-containing protein</fullName>
    </submittedName>
</protein>
<dbReference type="Proteomes" id="UP001141183">
    <property type="component" value="Unassembled WGS sequence"/>
</dbReference>
<organism evidence="2 3">
    <name type="scientific">Clostridium tertium</name>
    <dbReference type="NCBI Taxonomy" id="1559"/>
    <lineage>
        <taxon>Bacteria</taxon>
        <taxon>Bacillati</taxon>
        <taxon>Bacillota</taxon>
        <taxon>Clostridia</taxon>
        <taxon>Eubacteriales</taxon>
        <taxon>Clostridiaceae</taxon>
        <taxon>Clostridium</taxon>
    </lineage>
</organism>
<dbReference type="AlphaFoldDB" id="A0A9X4B1C5"/>
<keyword evidence="3" id="KW-1185">Reference proteome</keyword>
<evidence type="ECO:0000313" key="3">
    <source>
        <dbReference type="Proteomes" id="UP001141183"/>
    </source>
</evidence>
<dbReference type="EMBL" id="JAMRYU010000001">
    <property type="protein sequence ID" value="MDC4238988.1"/>
    <property type="molecule type" value="Genomic_DNA"/>
</dbReference>
<dbReference type="InterPro" id="IPR021778">
    <property type="entry name" value="Se/S_carrier-like"/>
</dbReference>
<sequence>MKSEDYDYVMAFTSHYRAVYMYDRLTQKKIKVKLVTAPNKINISCTQALKFKEKDKEEIQKELAKNNIYPTAVFKIIKEGKKETYELIE</sequence>
<reference evidence="2" key="1">
    <citation type="submission" date="2022-05" db="EMBL/GenBank/DDBJ databases">
        <title>Draft genome sequence of Clostridium tertium strain CP3 isolated from Peru.</title>
        <authorList>
            <person name="Hurtado R."/>
            <person name="Lima L."/>
            <person name="Sousa T."/>
            <person name="Jaiswal A.K."/>
            <person name="Tiwari S."/>
            <person name="Maturrano L."/>
            <person name="Brenig B."/>
            <person name="Azevedo V."/>
        </authorList>
    </citation>
    <scope>NUCLEOTIDE SEQUENCE</scope>
    <source>
        <strain evidence="2">CP3</strain>
    </source>
</reference>
<gene>
    <name evidence="2" type="ORF">NE398_02230</name>
</gene>
<evidence type="ECO:0000259" key="1">
    <source>
        <dbReference type="Pfam" id="PF11823"/>
    </source>
</evidence>
<accession>A0A9X4B1C5</accession>
<dbReference type="RefSeq" id="WP_008679736.1">
    <property type="nucleotide sequence ID" value="NZ_CABKOG010000003.1"/>
</dbReference>
<name>A0A9X4B1C5_9CLOT</name>
<feature type="domain" description="Putative Se/S carrier protein-like" evidence="1">
    <location>
        <begin position="7"/>
        <end position="74"/>
    </location>
</feature>
<proteinExistence type="predicted"/>
<dbReference type="Pfam" id="PF11823">
    <property type="entry name" value="Se_S_carrier"/>
    <property type="match status" value="1"/>
</dbReference>
<comment type="caution">
    <text evidence="2">The sequence shown here is derived from an EMBL/GenBank/DDBJ whole genome shotgun (WGS) entry which is preliminary data.</text>
</comment>